<evidence type="ECO:0000313" key="4">
    <source>
        <dbReference type="Proteomes" id="UP000195089"/>
    </source>
</evidence>
<dbReference type="SUPFAM" id="SSF54593">
    <property type="entry name" value="Glyoxalase/Bleomycin resistance protein/Dihydroxybiphenyl dioxygenase"/>
    <property type="match status" value="1"/>
</dbReference>
<dbReference type="PROSITE" id="PS51819">
    <property type="entry name" value="VOC"/>
    <property type="match status" value="1"/>
</dbReference>
<dbReference type="InterPro" id="IPR004360">
    <property type="entry name" value="Glyas_Fos-R_dOase_dom"/>
</dbReference>
<dbReference type="NCBIfam" id="NF005227">
    <property type="entry name" value="PRK06724.1"/>
    <property type="match status" value="1"/>
</dbReference>
<dbReference type="Proteomes" id="UP000195089">
    <property type="component" value="Unassembled WGS sequence"/>
</dbReference>
<dbReference type="PANTHER" id="PTHR36113:SF6">
    <property type="entry name" value="FOSFOMYCIN RESISTANCE PROTEIN FOSX"/>
    <property type="match status" value="1"/>
</dbReference>
<comment type="caution">
    <text evidence="3">The sequence shown here is derived from an EMBL/GenBank/DDBJ whole genome shotgun (WGS) entry which is preliminary data.</text>
</comment>
<feature type="domain" description="VOC" evidence="2">
    <location>
        <begin position="10"/>
        <end position="126"/>
    </location>
</feature>
<dbReference type="PANTHER" id="PTHR36113">
    <property type="entry name" value="LYASE, PUTATIVE-RELATED-RELATED"/>
    <property type="match status" value="1"/>
</dbReference>
<evidence type="ECO:0000256" key="1">
    <source>
        <dbReference type="ARBA" id="ARBA00022723"/>
    </source>
</evidence>
<dbReference type="GO" id="GO:0046872">
    <property type="term" value="F:metal ion binding"/>
    <property type="evidence" value="ECO:0007669"/>
    <property type="project" value="UniProtKB-KW"/>
</dbReference>
<gene>
    <name evidence="3" type="ORF">BK742_13610</name>
</gene>
<dbReference type="EMBL" id="NFDL01000047">
    <property type="protein sequence ID" value="OTY44656.1"/>
    <property type="molecule type" value="Genomic_DNA"/>
</dbReference>
<evidence type="ECO:0000313" key="3">
    <source>
        <dbReference type="EMBL" id="OTY44656.1"/>
    </source>
</evidence>
<protein>
    <recommendedName>
        <fullName evidence="2">VOC domain-containing protein</fullName>
    </recommendedName>
</protein>
<dbReference type="InterPro" id="IPR037523">
    <property type="entry name" value="VOC_core"/>
</dbReference>
<accession>A0A243BHB7</accession>
<dbReference type="AlphaFoldDB" id="A0A243BHB7"/>
<evidence type="ECO:0000259" key="2">
    <source>
        <dbReference type="PROSITE" id="PS51819"/>
    </source>
</evidence>
<dbReference type="Pfam" id="PF00903">
    <property type="entry name" value="Glyoxalase"/>
    <property type="match status" value="1"/>
</dbReference>
<organism evidence="3 4">
    <name type="scientific">Bacillus thuringiensis serovar pingluonsis</name>
    <dbReference type="NCBI Taxonomy" id="180881"/>
    <lineage>
        <taxon>Bacteria</taxon>
        <taxon>Bacillati</taxon>
        <taxon>Bacillota</taxon>
        <taxon>Bacilli</taxon>
        <taxon>Bacillales</taxon>
        <taxon>Bacillaceae</taxon>
        <taxon>Bacillus</taxon>
        <taxon>Bacillus cereus group</taxon>
    </lineage>
</organism>
<dbReference type="RefSeq" id="WP_088119579.1">
    <property type="nucleotide sequence ID" value="NZ_NFDL01000047.1"/>
</dbReference>
<proteinExistence type="predicted"/>
<keyword evidence="1" id="KW-0479">Metal-binding</keyword>
<dbReference type="InterPro" id="IPR029068">
    <property type="entry name" value="Glyas_Bleomycin-R_OHBP_Dase"/>
</dbReference>
<reference evidence="3 4" key="1">
    <citation type="submission" date="2016-10" db="EMBL/GenBank/DDBJ databases">
        <title>Comparative genomics of Bacillus thuringiensis reveals a path to pathogens against multiple invertebrate hosts.</title>
        <authorList>
            <person name="Zheng J."/>
            <person name="Gao Q."/>
            <person name="Liu H."/>
            <person name="Peng D."/>
            <person name="Ruan L."/>
            <person name="Sun M."/>
        </authorList>
    </citation>
    <scope>NUCLEOTIDE SEQUENCE [LARGE SCALE GENOMIC DNA]</scope>
    <source>
        <strain evidence="3">BGSC 4BX1</strain>
    </source>
</reference>
<name>A0A243BHB7_BACTU</name>
<sequence>MLNTNTLRAGIHHIEFWVANLEESVSFYDMLFSIIGWRKLNEVAYSTGESEIYFKEVDEEIVRTLGPRHICYQAINRKVVDEVAEFLSSTKIKIIRGPMEMNHYSEGYYTIDFYDPNGFIIEVAYTPNVEM</sequence>
<dbReference type="Gene3D" id="3.10.180.10">
    <property type="entry name" value="2,3-Dihydroxybiphenyl 1,2-Dioxygenase, domain 1"/>
    <property type="match status" value="1"/>
</dbReference>
<dbReference type="InterPro" id="IPR051332">
    <property type="entry name" value="Fosfomycin_Res_Enzymes"/>
</dbReference>